<proteinExistence type="predicted"/>
<organism evidence="1 2">
    <name type="scientific">Anaerofustis stercorihominis DSM 17244</name>
    <dbReference type="NCBI Taxonomy" id="445971"/>
    <lineage>
        <taxon>Bacteria</taxon>
        <taxon>Bacillati</taxon>
        <taxon>Bacillota</taxon>
        <taxon>Clostridia</taxon>
        <taxon>Eubacteriales</taxon>
        <taxon>Eubacteriaceae</taxon>
        <taxon>Anaerofustis</taxon>
    </lineage>
</organism>
<protein>
    <recommendedName>
        <fullName evidence="3">HD domain-containing protein</fullName>
    </recommendedName>
</protein>
<evidence type="ECO:0000313" key="2">
    <source>
        <dbReference type="Proteomes" id="UP000005178"/>
    </source>
</evidence>
<dbReference type="eggNOG" id="COG0317">
    <property type="taxonomic scope" value="Bacteria"/>
</dbReference>
<sequence length="398" mass="48032">MVYKKFINLYERQAGTMGNFNTELLLKHLTNLKNNPIKEEQTKAFYDNLKKKYFTKLDKIKNSSFSERELIAKEFFKELQKFKEDYKTFKENIYEHYNTNKIELVWYYNEILNILHPLSENRSTDKLYIEINNLYKDLFVKYYYNNLGNRIYEVSPISVYYITLNDTEWQIEIGKDIEFELAEDPDKYIEITREEAETFEEFFMQDLNIWYTSSIRQAVTYATFYYHGMKRKISGKPYISHALETLLITSSLTSEESVLITSVLHGLIKNTRTDIIEVKKYFGLDVAKRLLYLTQMEDNLNNDKECSEAKKNILYKLDNASIGIKIIILSNELSKLRETDRDFQIYKDSIWQHFSETDKKKHRWYHEEVLRRLYELRVSRAYEEYQKLIYIHLTNIFN</sequence>
<comment type="caution">
    <text evidence="1">The sequence shown here is derived from an EMBL/GenBank/DDBJ whole genome shotgun (WGS) entry which is preliminary data.</text>
</comment>
<evidence type="ECO:0000313" key="1">
    <source>
        <dbReference type="EMBL" id="EDS72609.1"/>
    </source>
</evidence>
<dbReference type="HOGENOM" id="CLU_691956_0_0_9"/>
<dbReference type="AlphaFoldDB" id="B1CA98"/>
<reference evidence="1" key="2">
    <citation type="submission" date="2013-08" db="EMBL/GenBank/DDBJ databases">
        <title>Draft genome sequence of Anaerofustis stercorihominis (DSM 17244).</title>
        <authorList>
            <person name="Sudarsanam P."/>
            <person name="Ley R."/>
            <person name="Guruge J."/>
            <person name="Turnbaugh P.J."/>
            <person name="Mahowald M."/>
            <person name="Liep D."/>
            <person name="Gordon J."/>
        </authorList>
    </citation>
    <scope>NUCLEOTIDE SEQUENCE</scope>
    <source>
        <strain evidence="1">DSM 17244</strain>
    </source>
</reference>
<reference evidence="1" key="1">
    <citation type="submission" date="2008-01" db="EMBL/GenBank/DDBJ databases">
        <authorList>
            <person name="Fulton L."/>
            <person name="Clifton S."/>
            <person name="Fulton B."/>
            <person name="Xu J."/>
            <person name="Minx P."/>
            <person name="Pepin K.H."/>
            <person name="Johnson M."/>
            <person name="Thiruvilangam P."/>
            <person name="Bhonagiri V."/>
            <person name="Nash W.E."/>
            <person name="Mardis E.R."/>
            <person name="Wilson R.K."/>
        </authorList>
    </citation>
    <scope>NUCLEOTIDE SEQUENCE [LARGE SCALE GENOMIC DNA]</scope>
    <source>
        <strain evidence="1">DSM 17244</strain>
    </source>
</reference>
<gene>
    <name evidence="1" type="ORF">ANASTE_02340</name>
</gene>
<dbReference type="Proteomes" id="UP000005178">
    <property type="component" value="Unassembled WGS sequence"/>
</dbReference>
<keyword evidence="2" id="KW-1185">Reference proteome</keyword>
<name>B1CA98_9FIRM</name>
<dbReference type="Gene3D" id="1.10.3210.10">
    <property type="entry name" value="Hypothetical protein af1432"/>
    <property type="match status" value="1"/>
</dbReference>
<dbReference type="SUPFAM" id="SSF109604">
    <property type="entry name" value="HD-domain/PDEase-like"/>
    <property type="match status" value="1"/>
</dbReference>
<accession>B1CA98</accession>
<dbReference type="Pfam" id="PF13328">
    <property type="entry name" value="HD_4"/>
    <property type="match status" value="1"/>
</dbReference>
<dbReference type="STRING" id="445971.ANASTE_02340"/>
<evidence type="ECO:0008006" key="3">
    <source>
        <dbReference type="Google" id="ProtNLM"/>
    </source>
</evidence>
<dbReference type="OrthoDB" id="9802385at2"/>
<dbReference type="EMBL" id="ABIL02000006">
    <property type="protein sequence ID" value="EDS72609.1"/>
    <property type="molecule type" value="Genomic_DNA"/>
</dbReference>